<gene>
    <name evidence="2" type="ORF">SAMN04488059_1216</name>
    <name evidence="1" type="ORF">WH91_14820</name>
</gene>
<dbReference type="EMBL" id="LAPV01000137">
    <property type="protein sequence ID" value="KKC32310.1"/>
    <property type="molecule type" value="Genomic_DNA"/>
</dbReference>
<organism evidence="2 4">
    <name type="scientific">Devosia psychrophila</name>
    <dbReference type="NCBI Taxonomy" id="728005"/>
    <lineage>
        <taxon>Bacteria</taxon>
        <taxon>Pseudomonadati</taxon>
        <taxon>Pseudomonadota</taxon>
        <taxon>Alphaproteobacteria</taxon>
        <taxon>Hyphomicrobiales</taxon>
        <taxon>Devosiaceae</taxon>
        <taxon>Devosia</taxon>
    </lineage>
</organism>
<dbReference type="Proteomes" id="UP000033519">
    <property type="component" value="Unassembled WGS sequence"/>
</dbReference>
<protein>
    <submittedName>
        <fullName evidence="2">Uncharacterized protein</fullName>
    </submittedName>
</protein>
<name>A0A0F5PUM9_9HYPH</name>
<evidence type="ECO:0000313" key="2">
    <source>
        <dbReference type="EMBL" id="SFD09933.1"/>
    </source>
</evidence>
<sequence length="62" mass="6698">MKQPSRVTFVLIIVLVATGVGFAHLTLVKRRAALETAPIDASPSDGKFDTVVGDETPFTPEW</sequence>
<evidence type="ECO:0000313" key="3">
    <source>
        <dbReference type="Proteomes" id="UP000033519"/>
    </source>
</evidence>
<evidence type="ECO:0000313" key="4">
    <source>
        <dbReference type="Proteomes" id="UP000182258"/>
    </source>
</evidence>
<proteinExistence type="predicted"/>
<evidence type="ECO:0000313" key="1">
    <source>
        <dbReference type="EMBL" id="KKC32310.1"/>
    </source>
</evidence>
<dbReference type="PATRIC" id="fig|728005.3.peg.1153"/>
<reference evidence="1 3" key="1">
    <citation type="submission" date="2015-03" db="EMBL/GenBank/DDBJ databases">
        <authorList>
            <person name="Lepp D."/>
            <person name="Hassan Y.I."/>
            <person name="Li X.-Z."/>
            <person name="Zhou T."/>
        </authorList>
    </citation>
    <scope>NUCLEOTIDE SEQUENCE [LARGE SCALE GENOMIC DNA]</scope>
    <source>
        <strain evidence="1 3">Cr7-05</strain>
    </source>
</reference>
<accession>A0A0F5PUM9</accession>
<dbReference type="EMBL" id="FOMB01000021">
    <property type="protein sequence ID" value="SFD09933.1"/>
    <property type="molecule type" value="Genomic_DNA"/>
</dbReference>
<keyword evidence="3" id="KW-1185">Reference proteome</keyword>
<reference evidence="2 4" key="2">
    <citation type="submission" date="2016-10" db="EMBL/GenBank/DDBJ databases">
        <authorList>
            <person name="de Groot N.N."/>
        </authorList>
    </citation>
    <scope>NUCLEOTIDE SEQUENCE [LARGE SCALE GENOMIC DNA]</scope>
    <source>
        <strain evidence="2 4">CGMCC 1.10210</strain>
    </source>
</reference>
<dbReference type="Proteomes" id="UP000182258">
    <property type="component" value="Unassembled WGS sequence"/>
</dbReference>
<dbReference type="AlphaFoldDB" id="A0A0F5PUM9"/>
<dbReference type="STRING" id="728005.SAMN04488059_1216"/>